<dbReference type="SMART" id="SM01130">
    <property type="entry name" value="DHDPS"/>
    <property type="match status" value="1"/>
</dbReference>
<keyword evidence="1" id="KW-0456">Lyase</keyword>
<sequence>MKYGSKKEAKKWAMEALRGGLVATIPTPFHDDTLEIHEKDLRSLARYAADCKNDAIFILGNVGEFYCLTQAERKRVAEIVIDEVGGDIIVIVQTSHHCSRDVIDLSRHAQEKGADLVATLSPYFQCANDQSVEEWWHETFKDLDIGAVFYDSPLSHLVTAQTLGRIARELPNIVGVKDGRPDQMWCWEAEREANYEIWVSNPLEDHWPYEMRIMKNPVLCCAWHMYLLQTPDYTPIRDYTDLIMAGKWEEGIKKYDEIEPGRQLLNDFFWHNYRQGIYVVGYWKYWMQMKGVISGHKVRTPLVNMTREEEEWLENRFKLLQEGKHPRSKGELLPYPLQQGGDVGGRVAL</sequence>
<reference evidence="2" key="1">
    <citation type="journal article" date="2015" name="Nature">
        <title>Complex archaea that bridge the gap between prokaryotes and eukaryotes.</title>
        <authorList>
            <person name="Spang A."/>
            <person name="Saw J.H."/>
            <person name="Jorgensen S.L."/>
            <person name="Zaremba-Niedzwiedzka K."/>
            <person name="Martijn J."/>
            <person name="Lind A.E."/>
            <person name="van Eijk R."/>
            <person name="Schleper C."/>
            <person name="Guy L."/>
            <person name="Ettema T.J."/>
        </authorList>
    </citation>
    <scope>NUCLEOTIDE SEQUENCE</scope>
</reference>
<dbReference type="GO" id="GO:0008840">
    <property type="term" value="F:4-hydroxy-tetrahydrodipicolinate synthase activity"/>
    <property type="evidence" value="ECO:0007669"/>
    <property type="project" value="TreeGrafter"/>
</dbReference>
<evidence type="ECO:0000256" key="1">
    <source>
        <dbReference type="ARBA" id="ARBA00023239"/>
    </source>
</evidence>
<dbReference type="Pfam" id="PF00701">
    <property type="entry name" value="DHDPS"/>
    <property type="match status" value="1"/>
</dbReference>
<evidence type="ECO:0008006" key="3">
    <source>
        <dbReference type="Google" id="ProtNLM"/>
    </source>
</evidence>
<dbReference type="EMBL" id="LAZR01020193">
    <property type="protein sequence ID" value="KKL89771.1"/>
    <property type="molecule type" value="Genomic_DNA"/>
</dbReference>
<dbReference type="PANTHER" id="PTHR12128:SF66">
    <property type="entry name" value="4-HYDROXY-2-OXOGLUTARATE ALDOLASE, MITOCHONDRIAL"/>
    <property type="match status" value="1"/>
</dbReference>
<dbReference type="SUPFAM" id="SSF51569">
    <property type="entry name" value="Aldolase"/>
    <property type="match status" value="1"/>
</dbReference>
<name>A0A0F9GGU5_9ZZZZ</name>
<dbReference type="Gene3D" id="3.20.20.70">
    <property type="entry name" value="Aldolase class I"/>
    <property type="match status" value="1"/>
</dbReference>
<protein>
    <recommendedName>
        <fullName evidence="3">Dihydrodipicolinate synthase</fullName>
    </recommendedName>
</protein>
<organism evidence="2">
    <name type="scientific">marine sediment metagenome</name>
    <dbReference type="NCBI Taxonomy" id="412755"/>
    <lineage>
        <taxon>unclassified sequences</taxon>
        <taxon>metagenomes</taxon>
        <taxon>ecological metagenomes</taxon>
    </lineage>
</organism>
<dbReference type="PANTHER" id="PTHR12128">
    <property type="entry name" value="DIHYDRODIPICOLINATE SYNTHASE"/>
    <property type="match status" value="1"/>
</dbReference>
<accession>A0A0F9GGU5</accession>
<comment type="caution">
    <text evidence="2">The sequence shown here is derived from an EMBL/GenBank/DDBJ whole genome shotgun (WGS) entry which is preliminary data.</text>
</comment>
<dbReference type="AlphaFoldDB" id="A0A0F9GGU5"/>
<dbReference type="InterPro" id="IPR002220">
    <property type="entry name" value="DapA-like"/>
</dbReference>
<dbReference type="CDD" id="cd00408">
    <property type="entry name" value="DHDPS-like"/>
    <property type="match status" value="1"/>
</dbReference>
<proteinExistence type="predicted"/>
<gene>
    <name evidence="2" type="ORF">LCGC14_1911380</name>
</gene>
<evidence type="ECO:0000313" key="2">
    <source>
        <dbReference type="EMBL" id="KKL89771.1"/>
    </source>
</evidence>
<dbReference type="InterPro" id="IPR013785">
    <property type="entry name" value="Aldolase_TIM"/>
</dbReference>